<dbReference type="CDD" id="cd08414">
    <property type="entry name" value="PBP2_LTTR_aromatics_like"/>
    <property type="match status" value="1"/>
</dbReference>
<dbReference type="Proteomes" id="UP000631553">
    <property type="component" value="Unassembled WGS sequence"/>
</dbReference>
<dbReference type="SUPFAM" id="SSF46785">
    <property type="entry name" value="Winged helix' DNA-binding domain"/>
    <property type="match status" value="1"/>
</dbReference>
<dbReference type="PANTHER" id="PTHR30346:SF0">
    <property type="entry name" value="HCA OPERON TRANSCRIPTIONAL ACTIVATOR HCAR"/>
    <property type="match status" value="1"/>
</dbReference>
<evidence type="ECO:0000256" key="1">
    <source>
        <dbReference type="ARBA" id="ARBA00009437"/>
    </source>
</evidence>
<dbReference type="EMBL" id="JACCCQ010000001">
    <property type="protein sequence ID" value="NYF59901.1"/>
    <property type="molecule type" value="Genomic_DNA"/>
</dbReference>
<dbReference type="SUPFAM" id="SSF53850">
    <property type="entry name" value="Periplasmic binding protein-like II"/>
    <property type="match status" value="1"/>
</dbReference>
<comment type="similarity">
    <text evidence="1">Belongs to the LysR transcriptional regulatory family.</text>
</comment>
<evidence type="ECO:0000256" key="4">
    <source>
        <dbReference type="ARBA" id="ARBA00023163"/>
    </source>
</evidence>
<dbReference type="InterPro" id="IPR005119">
    <property type="entry name" value="LysR_subst-bd"/>
</dbReference>
<dbReference type="InterPro" id="IPR000847">
    <property type="entry name" value="LysR_HTH_N"/>
</dbReference>
<dbReference type="RefSeq" id="WP_179805505.1">
    <property type="nucleotide sequence ID" value="NZ_JACCCQ010000001.1"/>
</dbReference>
<gene>
    <name evidence="6" type="ORF">HDA35_005732</name>
</gene>
<accession>A0ABX2RU68</accession>
<comment type="caution">
    <text evidence="6">The sequence shown here is derived from an EMBL/GenBank/DDBJ whole genome shotgun (WGS) entry which is preliminary data.</text>
</comment>
<dbReference type="InterPro" id="IPR036390">
    <property type="entry name" value="WH_DNA-bd_sf"/>
</dbReference>
<feature type="domain" description="HTH lysR-type" evidence="5">
    <location>
        <begin position="1"/>
        <end position="59"/>
    </location>
</feature>
<dbReference type="Pfam" id="PF03466">
    <property type="entry name" value="LysR_substrate"/>
    <property type="match status" value="1"/>
</dbReference>
<dbReference type="Gene3D" id="3.40.190.10">
    <property type="entry name" value="Periplasmic binding protein-like II"/>
    <property type="match status" value="2"/>
</dbReference>
<dbReference type="Pfam" id="PF00126">
    <property type="entry name" value="HTH_1"/>
    <property type="match status" value="1"/>
</dbReference>
<evidence type="ECO:0000256" key="2">
    <source>
        <dbReference type="ARBA" id="ARBA00023015"/>
    </source>
</evidence>
<dbReference type="Gene3D" id="1.10.10.10">
    <property type="entry name" value="Winged helix-like DNA-binding domain superfamily/Winged helix DNA-binding domain"/>
    <property type="match status" value="1"/>
</dbReference>
<evidence type="ECO:0000313" key="6">
    <source>
        <dbReference type="EMBL" id="NYF59901.1"/>
    </source>
</evidence>
<keyword evidence="2" id="KW-0805">Transcription regulation</keyword>
<keyword evidence="3 6" id="KW-0238">DNA-binding</keyword>
<reference evidence="6 7" key="1">
    <citation type="submission" date="2020-07" db="EMBL/GenBank/DDBJ databases">
        <title>Sequencing the genomes of 1000 actinobacteria strains.</title>
        <authorList>
            <person name="Klenk H.-P."/>
        </authorList>
    </citation>
    <scope>NUCLEOTIDE SEQUENCE [LARGE SCALE GENOMIC DNA]</scope>
    <source>
        <strain evidence="6 7">DSM 43814</strain>
    </source>
</reference>
<organism evidence="6 7">
    <name type="scientific">Micromonospora purpureochromogenes</name>
    <dbReference type="NCBI Taxonomy" id="47872"/>
    <lineage>
        <taxon>Bacteria</taxon>
        <taxon>Bacillati</taxon>
        <taxon>Actinomycetota</taxon>
        <taxon>Actinomycetes</taxon>
        <taxon>Micromonosporales</taxon>
        <taxon>Micromonosporaceae</taxon>
        <taxon>Micromonospora</taxon>
    </lineage>
</organism>
<proteinExistence type="inferred from homology"/>
<evidence type="ECO:0000259" key="5">
    <source>
        <dbReference type="PROSITE" id="PS50931"/>
    </source>
</evidence>
<sequence>MLERYELETFLVLVEELHFGRTAARLRVSTARVSQTIRKLERQVGAPLFHRTSRRVELSGLGRRLYEEIQPAWAQITAAVEAAVAAGRGVTGTLRVAFVGAAGGQLLLSAAEVLRHQLPDCTVQVREAQIADVLPWLRDRTVDVAFASLPVFDKDLTTGPVLLEEARMLAVPAQHPLARRTSVSIEDLGDTTVLRFADVPDAYSDERSPGRTPMGRPVARGASARTLNELLAMVGAGLGVFPVGEQAQRYYTRPDVAYVPIHDAPLLQWALIWRAHAASALIHAFSLAAENAAKRAR</sequence>
<dbReference type="GO" id="GO:0003677">
    <property type="term" value="F:DNA binding"/>
    <property type="evidence" value="ECO:0007669"/>
    <property type="project" value="UniProtKB-KW"/>
</dbReference>
<keyword evidence="4" id="KW-0804">Transcription</keyword>
<evidence type="ECO:0000313" key="7">
    <source>
        <dbReference type="Proteomes" id="UP000631553"/>
    </source>
</evidence>
<keyword evidence="7" id="KW-1185">Reference proteome</keyword>
<dbReference type="InterPro" id="IPR036388">
    <property type="entry name" value="WH-like_DNA-bd_sf"/>
</dbReference>
<evidence type="ECO:0000256" key="3">
    <source>
        <dbReference type="ARBA" id="ARBA00023125"/>
    </source>
</evidence>
<dbReference type="PANTHER" id="PTHR30346">
    <property type="entry name" value="TRANSCRIPTIONAL DUAL REGULATOR HCAR-RELATED"/>
    <property type="match status" value="1"/>
</dbReference>
<dbReference type="PROSITE" id="PS50931">
    <property type="entry name" value="HTH_LYSR"/>
    <property type="match status" value="1"/>
</dbReference>
<name>A0ABX2RU68_9ACTN</name>
<protein>
    <submittedName>
        <fullName evidence="6">DNA-binding transcriptional LysR family regulator</fullName>
    </submittedName>
</protein>